<organism evidence="1 2">
    <name type="scientific">Caenorhabditis briggsae</name>
    <dbReference type="NCBI Taxonomy" id="6238"/>
    <lineage>
        <taxon>Eukaryota</taxon>
        <taxon>Metazoa</taxon>
        <taxon>Ecdysozoa</taxon>
        <taxon>Nematoda</taxon>
        <taxon>Chromadorea</taxon>
        <taxon>Rhabditida</taxon>
        <taxon>Rhabditina</taxon>
        <taxon>Rhabditomorpha</taxon>
        <taxon>Rhabditoidea</taxon>
        <taxon>Rhabditidae</taxon>
        <taxon>Peloderinae</taxon>
        <taxon>Caenorhabditis</taxon>
    </lineage>
</organism>
<evidence type="ECO:0000313" key="2">
    <source>
        <dbReference type="Proteomes" id="UP000829354"/>
    </source>
</evidence>
<name>A0AAE9JSX5_CAEBR</name>
<reference evidence="1 2" key="1">
    <citation type="submission" date="2022-04" db="EMBL/GenBank/DDBJ databases">
        <title>Chromosome-level reference genomes for two strains of Caenorhabditis briggsae: an improved platform for comparative genomics.</title>
        <authorList>
            <person name="Stevens L."/>
            <person name="Andersen E."/>
        </authorList>
    </citation>
    <scope>NUCLEOTIDE SEQUENCE [LARGE SCALE GENOMIC DNA]</scope>
    <source>
        <strain evidence="1">VX34</strain>
        <tissue evidence="1">Whole-organism</tissue>
    </source>
</reference>
<proteinExistence type="predicted"/>
<accession>A0AAE9JSX5</accession>
<dbReference type="EMBL" id="CP092625">
    <property type="protein sequence ID" value="UMM43017.1"/>
    <property type="molecule type" value="Genomic_DNA"/>
</dbReference>
<evidence type="ECO:0000313" key="1">
    <source>
        <dbReference type="EMBL" id="UMM43017.1"/>
    </source>
</evidence>
<sequence length="90" mass="9992">MAHAHIFYHHTSTDGNSASLKTFIQPYSVGLAFSLPIFHTNGPTVCSGVILHFLHLVSSTQSFLFLKSDRSGLQYTFLTSTLQFTEADQQ</sequence>
<dbReference type="AlphaFoldDB" id="A0AAE9JSX5"/>
<keyword evidence="2" id="KW-1185">Reference proteome</keyword>
<protein>
    <submittedName>
        <fullName evidence="1">Uncharacterized protein</fullName>
    </submittedName>
</protein>
<gene>
    <name evidence="1" type="ORF">L5515_018637</name>
</gene>
<dbReference type="Proteomes" id="UP000829354">
    <property type="component" value="Chromosome X"/>
</dbReference>